<feature type="binding site" evidence="7">
    <location>
        <position position="134"/>
    </location>
    <ligand>
        <name>Zn(2+)</name>
        <dbReference type="ChEBI" id="CHEBI:29105"/>
    </ligand>
</feature>
<evidence type="ECO:0000259" key="9">
    <source>
        <dbReference type="Pfam" id="PF00749"/>
    </source>
</evidence>
<dbReference type="STRING" id="1452487.AVW16_10015"/>
<dbReference type="InterPro" id="IPR022380">
    <property type="entry name" value="Glu-Q_tRNA(Asp)_Synthase"/>
</dbReference>
<dbReference type="GO" id="GO:0006400">
    <property type="term" value="P:tRNA modification"/>
    <property type="evidence" value="ECO:0007669"/>
    <property type="project" value="InterPro"/>
</dbReference>
<evidence type="ECO:0000256" key="6">
    <source>
        <dbReference type="ARBA" id="ARBA00023146"/>
    </source>
</evidence>
<evidence type="ECO:0000256" key="4">
    <source>
        <dbReference type="ARBA" id="ARBA00022833"/>
    </source>
</evidence>
<dbReference type="PANTHER" id="PTHR43311:SF1">
    <property type="entry name" value="GLUTAMYL-Q TRNA(ASP) SYNTHETASE"/>
    <property type="match status" value="1"/>
</dbReference>
<reference evidence="11" key="1">
    <citation type="submission" date="2016-01" db="EMBL/GenBank/DDBJ databases">
        <title>Draft genome of Chromobacterium sp. F49.</title>
        <authorList>
            <person name="Hong K.W."/>
        </authorList>
    </citation>
    <scope>NUCLEOTIDE SEQUENCE [LARGE SCALE GENOMIC DNA]</scope>
    <source>
        <strain evidence="11">CN10</strain>
    </source>
</reference>
<evidence type="ECO:0000256" key="7">
    <source>
        <dbReference type="HAMAP-Rule" id="MF_01428"/>
    </source>
</evidence>
<feature type="binding site" evidence="7">
    <location>
        <begin position="18"/>
        <end position="22"/>
    </location>
    <ligand>
        <name>L-glutamate</name>
        <dbReference type="ChEBI" id="CHEBI:29985"/>
    </ligand>
</feature>
<evidence type="ECO:0000313" key="11">
    <source>
        <dbReference type="Proteomes" id="UP000076625"/>
    </source>
</evidence>
<comment type="function">
    <text evidence="7">Catalyzes the tRNA-independent activation of glutamate in presence of ATP and the subsequent transfer of glutamate onto a tRNA(Asp). Glutamate is transferred on the 2-amino-5-(4,5-dihydroxy-2-cyclopenten-1-yl) moiety of the queuosine in the wobble position of the QUC anticodon.</text>
</comment>
<dbReference type="GO" id="GO:0008270">
    <property type="term" value="F:zinc ion binding"/>
    <property type="evidence" value="ECO:0007669"/>
    <property type="project" value="UniProtKB-UniRule"/>
</dbReference>
<comment type="similarity">
    <text evidence="7">Belongs to the class-I aminoacyl-tRNA synthetase family. GluQ subfamily.</text>
</comment>
<feature type="binding site" evidence="7">
    <location>
        <position position="206"/>
    </location>
    <ligand>
        <name>L-glutamate</name>
        <dbReference type="ChEBI" id="CHEBI:29985"/>
    </ligand>
</feature>
<evidence type="ECO:0000256" key="5">
    <source>
        <dbReference type="ARBA" id="ARBA00022840"/>
    </source>
</evidence>
<keyword evidence="8" id="KW-0648">Protein biosynthesis</keyword>
<comment type="cofactor">
    <cofactor evidence="7">
        <name>Zn(2+)</name>
        <dbReference type="ChEBI" id="CHEBI:29105"/>
    </cofactor>
    <text evidence="7">Binds 1 zinc ion per subunit.</text>
</comment>
<dbReference type="NCBIfam" id="TIGR03838">
    <property type="entry name" value="queuosine_YadB"/>
    <property type="match status" value="1"/>
</dbReference>
<name>A0A163CLE7_9NEIS</name>
<dbReference type="InterPro" id="IPR020058">
    <property type="entry name" value="Glu/Gln-tRNA-synth_Ib_cat-dom"/>
</dbReference>
<accession>A0A163CLE7</accession>
<feature type="short sequence motif" description="'HIGH' region" evidence="7">
    <location>
        <begin position="21"/>
        <end position="31"/>
    </location>
</feature>
<dbReference type="Pfam" id="PF00749">
    <property type="entry name" value="tRNA-synt_1c"/>
    <property type="match status" value="1"/>
</dbReference>
<evidence type="ECO:0000313" key="10">
    <source>
        <dbReference type="EMBL" id="KZE32716.1"/>
    </source>
</evidence>
<feature type="short sequence motif" description="'KMSKS' region" evidence="7">
    <location>
        <begin position="244"/>
        <end position="248"/>
    </location>
</feature>
<dbReference type="HAMAP" id="MF_01428">
    <property type="entry name" value="Glu_Q_tRNA_synth"/>
    <property type="match status" value="1"/>
</dbReference>
<dbReference type="PANTHER" id="PTHR43311">
    <property type="entry name" value="GLUTAMATE--TRNA LIGASE"/>
    <property type="match status" value="1"/>
</dbReference>
<comment type="caution">
    <text evidence="10">The sequence shown here is derived from an EMBL/GenBank/DDBJ whole genome shotgun (WGS) entry which is preliminary data.</text>
</comment>
<dbReference type="EMBL" id="LQQU01000017">
    <property type="protein sequence ID" value="KZE32716.1"/>
    <property type="molecule type" value="Genomic_DNA"/>
</dbReference>
<organism evidence="10 11">
    <name type="scientific">Crenobacter luteus</name>
    <dbReference type="NCBI Taxonomy" id="1452487"/>
    <lineage>
        <taxon>Bacteria</taxon>
        <taxon>Pseudomonadati</taxon>
        <taxon>Pseudomonadota</taxon>
        <taxon>Betaproteobacteria</taxon>
        <taxon>Neisseriales</taxon>
        <taxon>Neisseriaceae</taxon>
        <taxon>Crenobacter</taxon>
    </lineage>
</organism>
<dbReference type="InterPro" id="IPR049940">
    <property type="entry name" value="GluQ/Sye"/>
</dbReference>
<feature type="binding site" evidence="7">
    <location>
        <position position="112"/>
    </location>
    <ligand>
        <name>Zn(2+)</name>
        <dbReference type="ChEBI" id="CHEBI:29105"/>
    </ligand>
</feature>
<dbReference type="InterPro" id="IPR000924">
    <property type="entry name" value="Glu/Gln-tRNA-synth"/>
</dbReference>
<dbReference type="RefSeq" id="WP_066611578.1">
    <property type="nucleotide sequence ID" value="NZ_LQQU01000017.1"/>
</dbReference>
<evidence type="ECO:0000256" key="3">
    <source>
        <dbReference type="ARBA" id="ARBA00022741"/>
    </source>
</evidence>
<dbReference type="InterPro" id="IPR014729">
    <property type="entry name" value="Rossmann-like_a/b/a_fold"/>
</dbReference>
<dbReference type="FunFam" id="3.40.50.620:FF:000093">
    <property type="entry name" value="Glutamyl-Q tRNA(Asp) synthetase"/>
    <property type="match status" value="1"/>
</dbReference>
<dbReference type="SUPFAM" id="SSF52374">
    <property type="entry name" value="Nucleotidylyl transferase"/>
    <property type="match status" value="1"/>
</dbReference>
<evidence type="ECO:0000256" key="8">
    <source>
        <dbReference type="RuleBase" id="RU363037"/>
    </source>
</evidence>
<evidence type="ECO:0000256" key="1">
    <source>
        <dbReference type="ARBA" id="ARBA00022598"/>
    </source>
</evidence>
<keyword evidence="1 7" id="KW-0436">Ligase</keyword>
<feature type="binding site" evidence="7">
    <location>
        <position position="130"/>
    </location>
    <ligand>
        <name>Zn(2+)</name>
        <dbReference type="ChEBI" id="CHEBI:29105"/>
    </ligand>
</feature>
<gene>
    <name evidence="7" type="primary">gluQ</name>
    <name evidence="10" type="ORF">AVW16_10015</name>
</gene>
<keyword evidence="3 7" id="KW-0547">Nucleotide-binding</keyword>
<dbReference type="OrthoDB" id="9807503at2"/>
<feature type="binding site" evidence="7">
    <location>
        <position position="247"/>
    </location>
    <ligand>
        <name>ATP</name>
        <dbReference type="ChEBI" id="CHEBI:30616"/>
    </ligand>
</feature>
<sequence length="305" mass="32521">MIFSLDKLPAAAHGYRGRFAPSPTGLLHAGSLTTAVGSYLEARRHGGEWRLRIEDLDPPREMAGAADAILATLDAFGFEWDGEVEYQSRRHHHYRAALDALVASGDAYPCACTRKQLAEHARRGVDGYVYPGSCRHGLPVGAAARAWRLAVPEGEVAFVDALQGEVGQDVAHAVGDFVLLRADGFWAYQLAVVVDDALQGITHVVRGADLLVSTPRQIALQRALGVPTPAYCHLPLMVNAAGEKLSKQTLAPAIDPAAAAAELRLALSRLGHAPPAGCETLAELWTWARAHWDLARVGAGPVSVA</sequence>
<dbReference type="GO" id="GO:0006424">
    <property type="term" value="P:glutamyl-tRNA aminoacylation"/>
    <property type="evidence" value="ECO:0007669"/>
    <property type="project" value="InterPro"/>
</dbReference>
<dbReference type="NCBIfam" id="NF004314">
    <property type="entry name" value="PRK05710.1-3"/>
    <property type="match status" value="1"/>
</dbReference>
<evidence type="ECO:0000256" key="2">
    <source>
        <dbReference type="ARBA" id="ARBA00022723"/>
    </source>
</evidence>
<feature type="binding site" evidence="7">
    <location>
        <position position="110"/>
    </location>
    <ligand>
        <name>Zn(2+)</name>
        <dbReference type="ChEBI" id="CHEBI:29105"/>
    </ligand>
</feature>
<keyword evidence="4 7" id="KW-0862">Zinc</keyword>
<keyword evidence="11" id="KW-1185">Reference proteome</keyword>
<keyword evidence="2 7" id="KW-0479">Metal-binding</keyword>
<keyword evidence="6 7" id="KW-0030">Aminoacyl-tRNA synthetase</keyword>
<dbReference type="Gene3D" id="3.40.50.620">
    <property type="entry name" value="HUPs"/>
    <property type="match status" value="1"/>
</dbReference>
<protein>
    <recommendedName>
        <fullName evidence="7">Glutamyl-Q tRNA(Asp) synthetase</fullName>
        <shortName evidence="7">Glu-Q-RSs</shortName>
        <ecNumber evidence="7">6.1.1.-</ecNumber>
    </recommendedName>
</protein>
<dbReference type="Proteomes" id="UP000076625">
    <property type="component" value="Unassembled WGS sequence"/>
</dbReference>
<dbReference type="AlphaFoldDB" id="A0A163CLE7"/>
<feature type="binding site" evidence="7">
    <location>
        <position position="188"/>
    </location>
    <ligand>
        <name>L-glutamate</name>
        <dbReference type="ChEBI" id="CHEBI:29985"/>
    </ligand>
</feature>
<dbReference type="GO" id="GO:0005524">
    <property type="term" value="F:ATP binding"/>
    <property type="evidence" value="ECO:0007669"/>
    <property type="project" value="UniProtKB-KW"/>
</dbReference>
<dbReference type="GO" id="GO:0004818">
    <property type="term" value="F:glutamate-tRNA ligase activity"/>
    <property type="evidence" value="ECO:0007669"/>
    <property type="project" value="TreeGrafter"/>
</dbReference>
<feature type="domain" description="Glutamyl/glutaminyl-tRNA synthetase class Ib catalytic" evidence="9">
    <location>
        <begin position="16"/>
        <end position="252"/>
    </location>
</feature>
<proteinExistence type="inferred from homology"/>
<feature type="binding site" evidence="7">
    <location>
        <position position="54"/>
    </location>
    <ligand>
        <name>L-glutamate</name>
        <dbReference type="ChEBI" id="CHEBI:29985"/>
    </ligand>
</feature>
<dbReference type="EC" id="6.1.1.-" evidence="7"/>
<dbReference type="PRINTS" id="PR00987">
    <property type="entry name" value="TRNASYNTHGLU"/>
</dbReference>
<keyword evidence="5 7" id="KW-0067">ATP-binding</keyword>
<dbReference type="GO" id="GO:0005829">
    <property type="term" value="C:cytosol"/>
    <property type="evidence" value="ECO:0007669"/>
    <property type="project" value="TreeGrafter"/>
</dbReference>